<evidence type="ECO:0008006" key="3">
    <source>
        <dbReference type="Google" id="ProtNLM"/>
    </source>
</evidence>
<evidence type="ECO:0000313" key="2">
    <source>
        <dbReference type="Proteomes" id="UP001139263"/>
    </source>
</evidence>
<organism evidence="1 2">
    <name type="scientific">Sulfoacidibacillus ferrooxidans</name>
    <dbReference type="NCBI Taxonomy" id="2005001"/>
    <lineage>
        <taxon>Bacteria</taxon>
        <taxon>Bacillati</taxon>
        <taxon>Bacillota</taxon>
        <taxon>Bacilli</taxon>
        <taxon>Bacillales</taxon>
        <taxon>Alicyclobacillaceae</taxon>
        <taxon>Sulfoacidibacillus</taxon>
    </lineage>
</organism>
<protein>
    <recommendedName>
        <fullName evidence="3">Asparaginase</fullName>
    </recommendedName>
</protein>
<reference evidence="1" key="1">
    <citation type="submission" date="2022-03" db="EMBL/GenBank/DDBJ databases">
        <title>Draft Genome Sequence of Firmicute Strain S0AB, a Heterotrophic Iron/Sulfur-Oxidizing Extreme Acidophile.</title>
        <authorList>
            <person name="Vergara E."/>
            <person name="Pakostova E."/>
            <person name="Johnson D.B."/>
            <person name="Holmes D.S."/>
        </authorList>
    </citation>
    <scope>NUCLEOTIDE SEQUENCE</scope>
    <source>
        <strain evidence="1">S0AB</strain>
    </source>
</reference>
<dbReference type="RefSeq" id="WP_241712018.1">
    <property type="nucleotide sequence ID" value="NZ_JALBUF010000001.1"/>
</dbReference>
<proteinExistence type="predicted"/>
<dbReference type="PANTHER" id="PTHR42110:SF1">
    <property type="entry name" value="L-ASPARAGINASE, PUTATIVE (AFU_ORTHOLOGUE AFUA_3G11890)-RELATED"/>
    <property type="match status" value="1"/>
</dbReference>
<dbReference type="AlphaFoldDB" id="A0A9X2AB00"/>
<name>A0A9X2AB00_9BACL</name>
<accession>A0A9X2AB00</accession>
<dbReference type="InterPro" id="IPR010349">
    <property type="entry name" value="Asparaginase_II"/>
</dbReference>
<sequence length="330" mass="36281">MPIQVTRGGITESTHEVDIVVMSAKGLMTAWHGDPMFTTFARSSMKPIQAIPLVESGALESFHCDEADLAQCCASHSSEMMHLERVANMLLRIGLDESHLQCGGHQPHSEETFFQLIRSGQKPTSLYSNCSGKHTGMLMYCRQMGVPIESYHQLQHPLQQEIMGILAELAEVSPDQLVIGVDGCGVPAFALSLTEWARAFSKFADPTQSVHGEAMQRISHAMRTYPELVGGTGRFDTNLMLATDGRLLAKGGAEGFFLVIDTERQLTIVAKTRDGNARAIQPAVLKTLLDLSILSEAEQAALEQYEHPKLFNTRQELVGEIIADFELTIQ</sequence>
<keyword evidence="2" id="KW-1185">Reference proteome</keyword>
<comment type="caution">
    <text evidence="1">The sequence shown here is derived from an EMBL/GenBank/DDBJ whole genome shotgun (WGS) entry which is preliminary data.</text>
</comment>
<dbReference type="PANTHER" id="PTHR42110">
    <property type="entry name" value="L-ASPARAGINASE, PUTATIVE (AFU_ORTHOLOGUE AFUA_3G11890)-RELATED"/>
    <property type="match status" value="1"/>
</dbReference>
<dbReference type="Proteomes" id="UP001139263">
    <property type="component" value="Unassembled WGS sequence"/>
</dbReference>
<evidence type="ECO:0000313" key="1">
    <source>
        <dbReference type="EMBL" id="MCI0182423.1"/>
    </source>
</evidence>
<dbReference type="Pfam" id="PF06089">
    <property type="entry name" value="Asparaginase_II"/>
    <property type="match status" value="1"/>
</dbReference>
<dbReference type="EMBL" id="JALBUF010000001">
    <property type="protein sequence ID" value="MCI0182423.1"/>
    <property type="molecule type" value="Genomic_DNA"/>
</dbReference>
<gene>
    <name evidence="1" type="ORF">MM817_00682</name>
</gene>